<dbReference type="EMBL" id="JBHLSS010000077">
    <property type="protein sequence ID" value="MFC0710384.1"/>
    <property type="molecule type" value="Genomic_DNA"/>
</dbReference>
<feature type="transmembrane region" description="Helical" evidence="1">
    <location>
        <begin position="21"/>
        <end position="38"/>
    </location>
</feature>
<keyword evidence="1" id="KW-0812">Transmembrane</keyword>
<keyword evidence="1" id="KW-1133">Transmembrane helix</keyword>
<dbReference type="RefSeq" id="WP_376946369.1">
    <property type="nucleotide sequence ID" value="NZ_CP171449.1"/>
</dbReference>
<keyword evidence="1" id="KW-0472">Membrane</keyword>
<reference evidence="2 3" key="1">
    <citation type="submission" date="2024-09" db="EMBL/GenBank/DDBJ databases">
        <authorList>
            <person name="Sun Q."/>
            <person name="Mori K."/>
        </authorList>
    </citation>
    <scope>NUCLEOTIDE SEQUENCE [LARGE SCALE GENOMIC DNA]</scope>
    <source>
        <strain evidence="2 3">NCAIM B.01794</strain>
    </source>
</reference>
<gene>
    <name evidence="2" type="ORF">ACFFGX_12740</name>
</gene>
<evidence type="ECO:0000313" key="3">
    <source>
        <dbReference type="Proteomes" id="UP001589891"/>
    </source>
</evidence>
<dbReference type="InterPro" id="IPR021438">
    <property type="entry name" value="DUF3087"/>
</dbReference>
<keyword evidence="3" id="KW-1185">Reference proteome</keyword>
<dbReference type="Pfam" id="PF11286">
    <property type="entry name" value="DUF3087"/>
    <property type="match status" value="1"/>
</dbReference>
<protein>
    <submittedName>
        <fullName evidence="2">DUF3087 family protein</fullName>
    </submittedName>
</protein>
<name>A0ABV6SN71_AZOPA</name>
<evidence type="ECO:0000256" key="1">
    <source>
        <dbReference type="SAM" id="Phobius"/>
    </source>
</evidence>
<comment type="caution">
    <text evidence="2">The sequence shown here is derived from an EMBL/GenBank/DDBJ whole genome shotgun (WGS) entry which is preliminary data.</text>
</comment>
<proteinExistence type="predicted"/>
<accession>A0ABV6SN71</accession>
<evidence type="ECO:0000313" key="2">
    <source>
        <dbReference type="EMBL" id="MFC0710384.1"/>
    </source>
</evidence>
<feature type="transmembrane region" description="Helical" evidence="1">
    <location>
        <begin position="50"/>
        <end position="68"/>
    </location>
</feature>
<sequence>MFEIRPWSPEEYRAQTRKSSLIVVAIFAVLGMGLSTLAVQSFGTPGGDNLRYNLAGVIAGTILTGAILRRYLSRQPWMAAAVYGWRLRRSLMSITNAMHCVERGVAAGDPLAMRLLCFYHLGIAQMYRLDGNSSALSQMLDEIDRHKASMAAKGLDTEQTRLHSGWVEEVKAAFPARGK</sequence>
<dbReference type="Proteomes" id="UP001589891">
    <property type="component" value="Unassembled WGS sequence"/>
</dbReference>
<organism evidence="2 3">
    <name type="scientific">Azorhizophilus paspali</name>
    <name type="common">Azotobacter paspali</name>
    <dbReference type="NCBI Taxonomy" id="69963"/>
    <lineage>
        <taxon>Bacteria</taxon>
        <taxon>Pseudomonadati</taxon>
        <taxon>Pseudomonadota</taxon>
        <taxon>Gammaproteobacteria</taxon>
        <taxon>Pseudomonadales</taxon>
        <taxon>Pseudomonadaceae</taxon>
        <taxon>Azorhizophilus</taxon>
    </lineage>
</organism>